<protein>
    <submittedName>
        <fullName evidence="1">Uncharacterized protein</fullName>
    </submittedName>
</protein>
<name>A0ACD3A1Y6_9AGAR</name>
<proteinExistence type="predicted"/>
<keyword evidence="2" id="KW-1185">Reference proteome</keyword>
<accession>A0ACD3A1Y6</accession>
<gene>
    <name evidence="1" type="ORF">BDN72DRAFT_780128</name>
</gene>
<reference evidence="1 2" key="1">
    <citation type="journal article" date="2019" name="Nat. Ecol. Evol.">
        <title>Megaphylogeny resolves global patterns of mushroom evolution.</title>
        <authorList>
            <person name="Varga T."/>
            <person name="Krizsan K."/>
            <person name="Foldi C."/>
            <person name="Dima B."/>
            <person name="Sanchez-Garcia M."/>
            <person name="Sanchez-Ramirez S."/>
            <person name="Szollosi G.J."/>
            <person name="Szarkandi J.G."/>
            <person name="Papp V."/>
            <person name="Albert L."/>
            <person name="Andreopoulos W."/>
            <person name="Angelini C."/>
            <person name="Antonin V."/>
            <person name="Barry K.W."/>
            <person name="Bougher N.L."/>
            <person name="Buchanan P."/>
            <person name="Buyck B."/>
            <person name="Bense V."/>
            <person name="Catcheside P."/>
            <person name="Chovatia M."/>
            <person name="Cooper J."/>
            <person name="Damon W."/>
            <person name="Desjardin D."/>
            <person name="Finy P."/>
            <person name="Geml J."/>
            <person name="Haridas S."/>
            <person name="Hughes K."/>
            <person name="Justo A."/>
            <person name="Karasinski D."/>
            <person name="Kautmanova I."/>
            <person name="Kiss B."/>
            <person name="Kocsube S."/>
            <person name="Kotiranta H."/>
            <person name="LaButti K.M."/>
            <person name="Lechner B.E."/>
            <person name="Liimatainen K."/>
            <person name="Lipzen A."/>
            <person name="Lukacs Z."/>
            <person name="Mihaltcheva S."/>
            <person name="Morgado L.N."/>
            <person name="Niskanen T."/>
            <person name="Noordeloos M.E."/>
            <person name="Ohm R.A."/>
            <person name="Ortiz-Santana B."/>
            <person name="Ovrebo C."/>
            <person name="Racz N."/>
            <person name="Riley R."/>
            <person name="Savchenko A."/>
            <person name="Shiryaev A."/>
            <person name="Soop K."/>
            <person name="Spirin V."/>
            <person name="Szebenyi C."/>
            <person name="Tomsovsky M."/>
            <person name="Tulloss R.E."/>
            <person name="Uehling J."/>
            <person name="Grigoriev I.V."/>
            <person name="Vagvolgyi C."/>
            <person name="Papp T."/>
            <person name="Martin F.M."/>
            <person name="Miettinen O."/>
            <person name="Hibbett D.S."/>
            <person name="Nagy L.G."/>
        </authorList>
    </citation>
    <scope>NUCLEOTIDE SEQUENCE [LARGE SCALE GENOMIC DNA]</scope>
    <source>
        <strain evidence="1 2">NL-1719</strain>
    </source>
</reference>
<evidence type="ECO:0000313" key="2">
    <source>
        <dbReference type="Proteomes" id="UP000308600"/>
    </source>
</evidence>
<organism evidence="1 2">
    <name type="scientific">Pluteus cervinus</name>
    <dbReference type="NCBI Taxonomy" id="181527"/>
    <lineage>
        <taxon>Eukaryota</taxon>
        <taxon>Fungi</taxon>
        <taxon>Dikarya</taxon>
        <taxon>Basidiomycota</taxon>
        <taxon>Agaricomycotina</taxon>
        <taxon>Agaricomycetes</taxon>
        <taxon>Agaricomycetidae</taxon>
        <taxon>Agaricales</taxon>
        <taxon>Pluteineae</taxon>
        <taxon>Pluteaceae</taxon>
        <taxon>Pluteus</taxon>
    </lineage>
</organism>
<evidence type="ECO:0000313" key="1">
    <source>
        <dbReference type="EMBL" id="TFK59888.1"/>
    </source>
</evidence>
<sequence>MTPSASLVSKDAVRIVVWFSKYHHILALLAGVLRIVHPEQFDLGYQALYKLRVSPNDVKDIEYVSLILEAWALPFTGAAILVNRETHSHRDLDAPQQGFDLCATLGTYTLGEFRLPDLQTTLFYPPGTTVLLLARTLKHEVPHVDGERAAIVLFNKDSVLEGIKLDTAPWPASLR</sequence>
<dbReference type="EMBL" id="ML208872">
    <property type="protein sequence ID" value="TFK59888.1"/>
    <property type="molecule type" value="Genomic_DNA"/>
</dbReference>
<dbReference type="Proteomes" id="UP000308600">
    <property type="component" value="Unassembled WGS sequence"/>
</dbReference>